<evidence type="ECO:0000313" key="3">
    <source>
        <dbReference type="Proteomes" id="UP001492380"/>
    </source>
</evidence>
<evidence type="ECO:0000313" key="2">
    <source>
        <dbReference type="EMBL" id="KAK8229398.1"/>
    </source>
</evidence>
<sequence>MHPLACMLMLAVFLAFSQAAAVNLTNAPESPQIYPDDPYGCFLCEVSDVQDTACGPGRYDEENCDVPASSASIFDSFLLTPSATTSSEEGQKTGTWVVDGVEYTLYFDNYPSCSEASTYSKYKWFGFPIARATDTCPLQVAKMNRNQVITKNDQADHILEAQTVVYFFRWLYGDWKVLGWPIGYKNPTKDWILGLLMGNQDDDLSLPPFIFDGRVLWQHLGREMGGYRYPSRMALVWGKINRVKGVLFGDRNAATFPSPTSGSSLQLGEIKMWQRTFAGTFQYLNHGTIWRVFTETTKSFEDVFANFDNQYGWADEGMLGRPEREEGQPTPGLRDLWCYFIDALLDDVEWQASTWAANAELDLGEFEVEEEQIAEKEEWLRQFQDGIFTVYALSFRKDPQSIGPDNIIPNSKYGAWDNGPAGPFW</sequence>
<keyword evidence="1" id="KW-0732">Signal</keyword>
<dbReference type="EMBL" id="JBBWRZ010000009">
    <property type="protein sequence ID" value="KAK8229398.1"/>
    <property type="molecule type" value="Genomic_DNA"/>
</dbReference>
<keyword evidence="3" id="KW-1185">Reference proteome</keyword>
<organism evidence="2 3">
    <name type="scientific">Phyllosticta capitalensis</name>
    <dbReference type="NCBI Taxonomy" id="121624"/>
    <lineage>
        <taxon>Eukaryota</taxon>
        <taxon>Fungi</taxon>
        <taxon>Dikarya</taxon>
        <taxon>Ascomycota</taxon>
        <taxon>Pezizomycotina</taxon>
        <taxon>Dothideomycetes</taxon>
        <taxon>Dothideomycetes incertae sedis</taxon>
        <taxon>Botryosphaeriales</taxon>
        <taxon>Phyllostictaceae</taxon>
        <taxon>Phyllosticta</taxon>
    </lineage>
</organism>
<comment type="caution">
    <text evidence="2">The sequence shown here is derived from an EMBL/GenBank/DDBJ whole genome shotgun (WGS) entry which is preliminary data.</text>
</comment>
<accession>A0ABR1YHK5</accession>
<gene>
    <name evidence="2" type="ORF">HDK90DRAFT_536250</name>
</gene>
<evidence type="ECO:0000256" key="1">
    <source>
        <dbReference type="SAM" id="SignalP"/>
    </source>
</evidence>
<reference evidence="2 3" key="1">
    <citation type="submission" date="2024-04" db="EMBL/GenBank/DDBJ databases">
        <title>Phyllosticta paracitricarpa is synonymous to the EU quarantine fungus P. citricarpa based on phylogenomic analyses.</title>
        <authorList>
            <consortium name="Lawrence Berkeley National Laboratory"/>
            <person name="Van Ingen-Buijs V.A."/>
            <person name="Van Westerhoven A.C."/>
            <person name="Haridas S."/>
            <person name="Skiadas P."/>
            <person name="Martin F."/>
            <person name="Groenewald J.Z."/>
            <person name="Crous P.W."/>
            <person name="Seidl M.F."/>
        </authorList>
    </citation>
    <scope>NUCLEOTIDE SEQUENCE [LARGE SCALE GENOMIC DNA]</scope>
    <source>
        <strain evidence="2 3">CBS 123374</strain>
    </source>
</reference>
<feature type="chain" id="PRO_5047484207" evidence="1">
    <location>
        <begin position="20"/>
        <end position="425"/>
    </location>
</feature>
<feature type="signal peptide" evidence="1">
    <location>
        <begin position="1"/>
        <end position="19"/>
    </location>
</feature>
<name>A0ABR1YHK5_9PEZI</name>
<dbReference type="Proteomes" id="UP001492380">
    <property type="component" value="Unassembled WGS sequence"/>
</dbReference>
<protein>
    <submittedName>
        <fullName evidence="2">Uncharacterized protein</fullName>
    </submittedName>
</protein>
<proteinExistence type="predicted"/>